<evidence type="ECO:0000313" key="3">
    <source>
        <dbReference type="Proteomes" id="UP000198287"/>
    </source>
</evidence>
<organism evidence="2 3">
    <name type="scientific">Folsomia candida</name>
    <name type="common">Springtail</name>
    <dbReference type="NCBI Taxonomy" id="158441"/>
    <lineage>
        <taxon>Eukaryota</taxon>
        <taxon>Metazoa</taxon>
        <taxon>Ecdysozoa</taxon>
        <taxon>Arthropoda</taxon>
        <taxon>Hexapoda</taxon>
        <taxon>Collembola</taxon>
        <taxon>Entomobryomorpha</taxon>
        <taxon>Isotomoidea</taxon>
        <taxon>Isotomidae</taxon>
        <taxon>Proisotominae</taxon>
        <taxon>Folsomia</taxon>
    </lineage>
</organism>
<dbReference type="AlphaFoldDB" id="A0A226EGK0"/>
<accession>A0A226EGK0</accession>
<comment type="caution">
    <text evidence="2">The sequence shown here is derived from an EMBL/GenBank/DDBJ whole genome shotgun (WGS) entry which is preliminary data.</text>
</comment>
<feature type="signal peptide" evidence="1">
    <location>
        <begin position="1"/>
        <end position="15"/>
    </location>
</feature>
<keyword evidence="3" id="KW-1185">Reference proteome</keyword>
<protein>
    <submittedName>
        <fullName evidence="2">Uncharacterized protein</fullName>
    </submittedName>
</protein>
<evidence type="ECO:0000256" key="1">
    <source>
        <dbReference type="SAM" id="SignalP"/>
    </source>
</evidence>
<proteinExistence type="predicted"/>
<reference evidence="2 3" key="1">
    <citation type="submission" date="2015-12" db="EMBL/GenBank/DDBJ databases">
        <title>The genome of Folsomia candida.</title>
        <authorList>
            <person name="Faddeeva A."/>
            <person name="Derks M.F."/>
            <person name="Anvar Y."/>
            <person name="Smit S."/>
            <person name="Van Straalen N."/>
            <person name="Roelofs D."/>
        </authorList>
    </citation>
    <scope>NUCLEOTIDE SEQUENCE [LARGE SCALE GENOMIC DNA]</scope>
    <source>
        <strain evidence="2 3">VU population</strain>
        <tissue evidence="2">Whole body</tissue>
    </source>
</reference>
<keyword evidence="1" id="KW-0732">Signal</keyword>
<gene>
    <name evidence="2" type="ORF">Fcan01_09578</name>
</gene>
<dbReference type="EMBL" id="LNIX01000004">
    <property type="protein sequence ID" value="OXA56267.1"/>
    <property type="molecule type" value="Genomic_DNA"/>
</dbReference>
<name>A0A226EGK0_FOLCA</name>
<sequence>MNFLVILAFFTLVSGNHPNPAKPPCNSPEGQRCDPHGNNTDICPHGLTCYYDNTCKCGGYNQVFSNHHCECKLRAGTDGCRRSGDCTYGGQCYHYRYSSKTSCHCCEGSTSGYGNGQCPASDYETSNRCPDSFTCTGGACSCRSDQVVSEESCKCVIKAGNIGCMIASQCTDGAYCRHPHKKNGERQWSHCECCSGPPEGSNGFCPPDKCHGYGA</sequence>
<feature type="chain" id="PRO_5012285223" evidence="1">
    <location>
        <begin position="16"/>
        <end position="215"/>
    </location>
</feature>
<evidence type="ECO:0000313" key="2">
    <source>
        <dbReference type="EMBL" id="OXA56267.1"/>
    </source>
</evidence>
<dbReference type="Proteomes" id="UP000198287">
    <property type="component" value="Unassembled WGS sequence"/>
</dbReference>